<dbReference type="GO" id="GO:0005730">
    <property type="term" value="C:nucleolus"/>
    <property type="evidence" value="ECO:0007669"/>
    <property type="project" value="UniProtKB-SubCell"/>
</dbReference>
<dbReference type="FunFam" id="3.40.50.300:FF:000582">
    <property type="entry name" value="Midasin"/>
    <property type="match status" value="1"/>
</dbReference>
<dbReference type="GO" id="GO:0000027">
    <property type="term" value="P:ribosomal large subunit assembly"/>
    <property type="evidence" value="ECO:0007669"/>
    <property type="project" value="TreeGrafter"/>
</dbReference>
<dbReference type="InterPro" id="IPR027417">
    <property type="entry name" value="P-loop_NTPase"/>
</dbReference>
<dbReference type="FunFam" id="3.40.50.300:FF:000142">
    <property type="entry name" value="Midasin"/>
    <property type="match status" value="1"/>
</dbReference>
<dbReference type="GO" id="GO:0016887">
    <property type="term" value="F:ATP hydrolysis activity"/>
    <property type="evidence" value="ECO:0007669"/>
    <property type="project" value="InterPro"/>
</dbReference>
<dbReference type="InterPro" id="IPR025662">
    <property type="entry name" value="Sigma_54_int_dom_ATP-bd_1"/>
</dbReference>
<feature type="domain" description="AAA+ ATPase" evidence="9">
    <location>
        <begin position="393"/>
        <end position="622"/>
    </location>
</feature>
<dbReference type="Proteomes" id="UP001497497">
    <property type="component" value="Unassembled WGS sequence"/>
</dbReference>
<sequence length="1652" mass="185160">MVKWYAASALCKYLAMSESETVVFFKKYFTSEEQRAMTLRVESEKLHNLEKLMTASGAMQVENVDSQQTHTRQNLVMSDLSTSVVSVMEILLPKISSAEPDDMAHSPLVLVPSTRQHLRSLALAVSCHKPVMLQGPVGCGKTSLVEHLGRLTGRHKVPHLIKIQLGDQTDSKALLGTYCSTEVPGEFVWRAGVLTQAVVEGSWVLLEDVDTAPMDVISVKFSALSPVADKLLNIYFLLSAGRHNMGEIDQHGESSTHGKFLSLDGRLISTRDLMTWCSRSSVDFDHTESSQGLKVFLEALDCFVSCLSKPNMRLSLATAIGVKLNITEDRAKYFCAEHKPGVQETTSFLEIGRAKLKRQKLKLNSLISKPAPVFSYTRSSLVLLEKVSVCIQRNEPVLLCGETGTGKTSTVQFLAHHLGHRLHVINLNQQSDSTDLLGGFKPVDLKFVIMPLREEFETLFCNSFSRAQNEKFLSHIQTLFSKKRWNDLLSLIEAPVDKALKKYELGSQEYNQWSKVKVRIHELRLQIREAENVLAFSFIEGTLVKALRNGDWVLLDEINLAAAETLECLSGLLESVSGSVVLTERGDIEPIKRHPEFRLFACMNPATDVGKKDLPVGIRNRFTEFYVEELDCPKDLATLVRDYLPGLSLTSKQVSGIVNFYLGIKGDPSEKLTDGTGHKPHFSLRTLCRALRFSARNSCRSVPRSLYEGFCLSFLTQLDRSSHPIVSDLICKHILSGSAIKAVLGQKLPRPDGEDLDWVNVADYWISRGLLKPTVPSNYIVTPSVKLNLKDLARVVSAGRHPVLLQGETSVGKTSLITYLAQLTGNVCVRVNNHEHTDLQEYIGCYAADEHGKLVFKEGVLVEAMRKGHWVILDELNLAPTDVLEALNRLLDDNQELFIPETQEMVHAHPKFILFATQNPPGMYGGRKVLSRAFRNRFIELHFDEIPPSELETILHERCGIPLSYAKKLVAVMLQLQTRRRGSGIFSGKHGFMTLRDLFRWALRYNCPEAGKGEKFYDWDQHLAEHEEVIIKEVLEKNLKRKLQVDSLFNTTPSTSAPVAAMLTDVMNQKLPEFQHIVWTYSMRRLAVLIGQAIRFKEPILLVGDTGVGKTTVCQLYAAMQGRDLYSINCHMHTESADFLGGLRPVRNHDDSENGEHKLFEWKDGPLVKAMKEGAMFLIDEISLADDSVLERLNSVLEPERTILLAERGGDSSSEIETLKAAEHFHVFGTMNPGGDFGKKELSPALRNRFTEIWCPQSYNHDDLVSVIEKNIKSSLQLYKTPDGNSGFGHAIMEFIEWFMSTDVGKRTTVSIRDILSWVQFINTCSSNWNENEDKDVDMETDGASLCNLDPLISYIHGACLILIDSLGAGRFFTYSEANTKDSRILCFHFLQRQLSRLMGREINLNLCGLLLDRSGVEKSLIVTENSLTIAPFSIKRADEMFAFEAPTTCINAQKLLRGLQLPRPLLLEGSPGVGKTSLVAAVARMARKKLIRINLSEQTDVTDLFGADLPVEGGQGGMFAWRDGPFLQALKAGHWVVLDELNLASQSVLEGLNACFDHRAEVYIPELGKSFHIQHEKTCVFACQNPLSQGGGRKGLPRSFLNRFTQVYVDPLSKEDLIFITKTMYPNLSEEMLTLMVDFNSKVFKKKKKKY</sequence>
<feature type="domain" description="AAA+ ATPase" evidence="9">
    <location>
        <begin position="1096"/>
        <end position="1260"/>
    </location>
</feature>
<dbReference type="InterPro" id="IPR048617">
    <property type="entry name" value="MDN1_AAA_lid_4"/>
</dbReference>
<dbReference type="Pfam" id="PF17865">
    <property type="entry name" value="AAA_lid_5"/>
    <property type="match status" value="1"/>
</dbReference>
<feature type="domain" description="AAA+ ATPase" evidence="9">
    <location>
        <begin position="1462"/>
        <end position="1614"/>
    </location>
</feature>
<dbReference type="SUPFAM" id="SSF52540">
    <property type="entry name" value="P-loop containing nucleoside triphosphate hydrolases"/>
    <property type="match status" value="5"/>
</dbReference>
<evidence type="ECO:0000256" key="4">
    <source>
        <dbReference type="ARBA" id="ARBA00017143"/>
    </source>
</evidence>
<comment type="caution">
    <text evidence="10">The sequence shown here is derived from an EMBL/GenBank/DDBJ whole genome shotgun (WGS) entry which is preliminary data.</text>
</comment>
<evidence type="ECO:0000256" key="3">
    <source>
        <dbReference type="ARBA" id="ARBA00007188"/>
    </source>
</evidence>
<dbReference type="InterPro" id="IPR041190">
    <property type="entry name" value="Midasin_AAA_lid_5"/>
</dbReference>
<keyword evidence="6" id="KW-0067">ATP-binding</keyword>
<comment type="subcellular location">
    <subcellularLocation>
        <location evidence="1">Nucleus</location>
        <location evidence="1">Nucleolus</location>
    </subcellularLocation>
    <subcellularLocation>
        <location evidence="2">Nucleus</location>
        <location evidence="2">Nucleoplasm</location>
    </subcellularLocation>
</comment>
<dbReference type="GO" id="GO:0005524">
    <property type="term" value="F:ATP binding"/>
    <property type="evidence" value="ECO:0007669"/>
    <property type="project" value="UniProtKB-KW"/>
</dbReference>
<dbReference type="CDD" id="cd00009">
    <property type="entry name" value="AAA"/>
    <property type="match status" value="1"/>
</dbReference>
<evidence type="ECO:0000256" key="1">
    <source>
        <dbReference type="ARBA" id="ARBA00004604"/>
    </source>
</evidence>
<evidence type="ECO:0000256" key="8">
    <source>
        <dbReference type="ARBA" id="ARBA00023242"/>
    </source>
</evidence>
<dbReference type="EMBL" id="CAXITT010000177">
    <property type="protein sequence ID" value="CAL1534628.1"/>
    <property type="molecule type" value="Genomic_DNA"/>
</dbReference>
<evidence type="ECO:0000313" key="11">
    <source>
        <dbReference type="Proteomes" id="UP001497497"/>
    </source>
</evidence>
<dbReference type="Pfam" id="PF21108">
    <property type="entry name" value="MDN1_4th"/>
    <property type="match status" value="1"/>
</dbReference>
<dbReference type="InterPro" id="IPR011704">
    <property type="entry name" value="ATPase_dyneun-rel_AAA"/>
</dbReference>
<dbReference type="PANTHER" id="PTHR48103:SF2">
    <property type="entry name" value="MIDASIN"/>
    <property type="match status" value="1"/>
</dbReference>
<dbReference type="FunFam" id="3.40.50.300:FF:000764">
    <property type="entry name" value="Midasin"/>
    <property type="match status" value="1"/>
</dbReference>
<dbReference type="GO" id="GO:0030687">
    <property type="term" value="C:preribosome, large subunit precursor"/>
    <property type="evidence" value="ECO:0007669"/>
    <property type="project" value="TreeGrafter"/>
</dbReference>
<feature type="domain" description="AAA+ ATPase" evidence="9">
    <location>
        <begin position="799"/>
        <end position="944"/>
    </location>
</feature>
<keyword evidence="5" id="KW-0547">Nucleotide-binding</keyword>
<evidence type="ECO:0000259" key="9">
    <source>
        <dbReference type="SMART" id="SM00382"/>
    </source>
</evidence>
<evidence type="ECO:0000256" key="7">
    <source>
        <dbReference type="ARBA" id="ARBA00023186"/>
    </source>
</evidence>
<proteinExistence type="inferred from homology"/>
<keyword evidence="7" id="KW-0143">Chaperone</keyword>
<feature type="domain" description="AAA+ ATPase" evidence="9">
    <location>
        <begin position="127"/>
        <end position="327"/>
    </location>
</feature>
<organism evidence="10 11">
    <name type="scientific">Lymnaea stagnalis</name>
    <name type="common">Great pond snail</name>
    <name type="synonym">Helix stagnalis</name>
    <dbReference type="NCBI Taxonomy" id="6523"/>
    <lineage>
        <taxon>Eukaryota</taxon>
        <taxon>Metazoa</taxon>
        <taxon>Spiralia</taxon>
        <taxon>Lophotrochozoa</taxon>
        <taxon>Mollusca</taxon>
        <taxon>Gastropoda</taxon>
        <taxon>Heterobranchia</taxon>
        <taxon>Euthyneura</taxon>
        <taxon>Panpulmonata</taxon>
        <taxon>Hygrophila</taxon>
        <taxon>Lymnaeoidea</taxon>
        <taxon>Lymnaeidae</taxon>
        <taxon>Lymnaea</taxon>
    </lineage>
</organism>
<evidence type="ECO:0000256" key="5">
    <source>
        <dbReference type="ARBA" id="ARBA00022741"/>
    </source>
</evidence>
<dbReference type="InterPro" id="IPR040848">
    <property type="entry name" value="AAA_lid_7"/>
</dbReference>
<dbReference type="PROSITE" id="PS00675">
    <property type="entry name" value="SIGMA54_INTERACT_1"/>
    <property type="match status" value="1"/>
</dbReference>
<dbReference type="Gene3D" id="3.40.50.300">
    <property type="entry name" value="P-loop containing nucleotide triphosphate hydrolases"/>
    <property type="match status" value="5"/>
</dbReference>
<dbReference type="InterPro" id="IPR003593">
    <property type="entry name" value="AAA+_ATPase"/>
</dbReference>
<dbReference type="GO" id="GO:0005654">
    <property type="term" value="C:nucleoplasm"/>
    <property type="evidence" value="ECO:0007669"/>
    <property type="project" value="UniProtKB-SubCell"/>
</dbReference>
<dbReference type="Pfam" id="PF17867">
    <property type="entry name" value="AAA_lid_7"/>
    <property type="match status" value="2"/>
</dbReference>
<keyword evidence="8" id="KW-0539">Nucleus</keyword>
<dbReference type="Pfam" id="PF07728">
    <property type="entry name" value="AAA_5"/>
    <property type="match status" value="5"/>
</dbReference>
<accession>A0AAV2HMA8</accession>
<name>A0AAV2HMA8_LYMST</name>
<comment type="similarity">
    <text evidence="3">Belongs to the midasin family.</text>
</comment>
<evidence type="ECO:0000256" key="6">
    <source>
        <dbReference type="ARBA" id="ARBA00022840"/>
    </source>
</evidence>
<evidence type="ECO:0000313" key="10">
    <source>
        <dbReference type="EMBL" id="CAL1534628.1"/>
    </source>
</evidence>
<dbReference type="PANTHER" id="PTHR48103">
    <property type="entry name" value="MIDASIN-RELATED"/>
    <property type="match status" value="1"/>
</dbReference>
<gene>
    <name evidence="10" type="ORF">GSLYS_00008588001</name>
</gene>
<reference evidence="10 11" key="1">
    <citation type="submission" date="2024-04" db="EMBL/GenBank/DDBJ databases">
        <authorList>
            <consortium name="Genoscope - CEA"/>
            <person name="William W."/>
        </authorList>
    </citation>
    <scope>NUCLEOTIDE SEQUENCE [LARGE SCALE GENOMIC DNA]</scope>
</reference>
<dbReference type="SMART" id="SM00382">
    <property type="entry name" value="AAA"/>
    <property type="match status" value="5"/>
</dbReference>
<dbReference type="FunFam" id="3.40.50.300:FF:000956">
    <property type="entry name" value="Midasin"/>
    <property type="match status" value="1"/>
</dbReference>
<protein>
    <recommendedName>
        <fullName evidence="4">Midasin</fullName>
    </recommendedName>
</protein>
<evidence type="ECO:0000256" key="2">
    <source>
        <dbReference type="ARBA" id="ARBA00004642"/>
    </source>
</evidence>
<dbReference type="GO" id="GO:0000055">
    <property type="term" value="P:ribosomal large subunit export from nucleus"/>
    <property type="evidence" value="ECO:0007669"/>
    <property type="project" value="TreeGrafter"/>
</dbReference>
<keyword evidence="11" id="KW-1185">Reference proteome</keyword>